<proteinExistence type="predicted"/>
<dbReference type="Proteomes" id="UP000071859">
    <property type="component" value="Unassembled WGS sequence"/>
</dbReference>
<sequence>MTVMTRGIDLEERRWCDQSLAPQHLADQLDLPGGQRGEIGEGAFLDGLAVAVGLAQQHGGRRVAVRNDVDVHAHVIYH</sequence>
<name>A0A158ENX4_9BURK</name>
<reference evidence="1" key="1">
    <citation type="submission" date="2016-01" db="EMBL/GenBank/DDBJ databases">
        <authorList>
            <person name="Peeters C."/>
        </authorList>
    </citation>
    <scope>NUCLEOTIDE SEQUENCE</scope>
    <source>
        <strain evidence="1">LMG 29321</strain>
    </source>
</reference>
<dbReference type="EMBL" id="FCOX02000282">
    <property type="protein sequence ID" value="SAL07667.1"/>
    <property type="molecule type" value="Genomic_DNA"/>
</dbReference>
<gene>
    <name evidence="1" type="ORF">AWB78_08680</name>
</gene>
<evidence type="ECO:0000313" key="2">
    <source>
        <dbReference type="Proteomes" id="UP000071859"/>
    </source>
</evidence>
<accession>A0A158ENX4</accession>
<comment type="caution">
    <text evidence="1">The sequence shown here is derived from an EMBL/GenBank/DDBJ whole genome shotgun (WGS) entry which is preliminary data.</text>
</comment>
<organism evidence="1 2">
    <name type="scientific">Caballeronia calidae</name>
    <dbReference type="NCBI Taxonomy" id="1777139"/>
    <lineage>
        <taxon>Bacteria</taxon>
        <taxon>Pseudomonadati</taxon>
        <taxon>Pseudomonadota</taxon>
        <taxon>Betaproteobacteria</taxon>
        <taxon>Burkholderiales</taxon>
        <taxon>Burkholderiaceae</taxon>
        <taxon>Caballeronia</taxon>
    </lineage>
</organism>
<keyword evidence="2" id="KW-1185">Reference proteome</keyword>
<dbReference type="AlphaFoldDB" id="A0A158ENX4"/>
<protein>
    <submittedName>
        <fullName evidence="1">Uncharacterized protein</fullName>
    </submittedName>
</protein>
<evidence type="ECO:0000313" key="1">
    <source>
        <dbReference type="EMBL" id="SAL07667.1"/>
    </source>
</evidence>